<organism evidence="2 3">
    <name type="scientific">Actinomyces ruminis</name>
    <dbReference type="NCBI Taxonomy" id="1937003"/>
    <lineage>
        <taxon>Bacteria</taxon>
        <taxon>Bacillati</taxon>
        <taxon>Actinomycetota</taxon>
        <taxon>Actinomycetes</taxon>
        <taxon>Actinomycetales</taxon>
        <taxon>Actinomycetaceae</taxon>
        <taxon>Actinomyces</taxon>
    </lineage>
</organism>
<name>A0ABX4MDL0_9ACTO</name>
<keyword evidence="3" id="KW-1185">Reference proteome</keyword>
<keyword evidence="1" id="KW-0812">Transmembrane</keyword>
<dbReference type="RefSeq" id="WP_086615996.1">
    <property type="nucleotide sequence ID" value="NZ_MTPX02000024.1"/>
</dbReference>
<keyword evidence="1" id="KW-1133">Transmembrane helix</keyword>
<comment type="caution">
    <text evidence="2">The sequence shown here is derived from an EMBL/GenBank/DDBJ whole genome shotgun (WGS) entry which is preliminary data.</text>
</comment>
<reference evidence="2 3" key="1">
    <citation type="submission" date="2017-10" db="EMBL/GenBank/DDBJ databases">
        <title>Draft genome sequence of cellulolytic Actinomyces sp CtC72 isolated from cattle rumen fluid.</title>
        <authorList>
            <person name="Joshi A.J."/>
            <person name="Vasudevan G."/>
            <person name="Lanjekar V.B."/>
            <person name="Hivarkar S."/>
            <person name="Engineer A."/>
            <person name="Pore S.D."/>
            <person name="Dhakephalkar P.K."/>
            <person name="Dagar S."/>
        </authorList>
    </citation>
    <scope>NUCLEOTIDE SEQUENCE [LARGE SCALE GENOMIC DNA]</scope>
    <source>
        <strain evidence="3">CtC72</strain>
    </source>
</reference>
<evidence type="ECO:0000313" key="3">
    <source>
        <dbReference type="Proteomes" id="UP000194577"/>
    </source>
</evidence>
<evidence type="ECO:0000313" key="2">
    <source>
        <dbReference type="EMBL" id="PHP53306.1"/>
    </source>
</evidence>
<feature type="transmembrane region" description="Helical" evidence="1">
    <location>
        <begin position="39"/>
        <end position="61"/>
    </location>
</feature>
<dbReference type="Proteomes" id="UP000194577">
    <property type="component" value="Unassembled WGS sequence"/>
</dbReference>
<evidence type="ECO:0008006" key="4">
    <source>
        <dbReference type="Google" id="ProtNLM"/>
    </source>
</evidence>
<feature type="transmembrane region" description="Helical" evidence="1">
    <location>
        <begin position="194"/>
        <end position="212"/>
    </location>
</feature>
<feature type="transmembrane region" description="Helical" evidence="1">
    <location>
        <begin position="112"/>
        <end position="135"/>
    </location>
</feature>
<evidence type="ECO:0000256" key="1">
    <source>
        <dbReference type="SAM" id="Phobius"/>
    </source>
</evidence>
<dbReference type="EMBL" id="MTPX02000024">
    <property type="protein sequence ID" value="PHP53306.1"/>
    <property type="molecule type" value="Genomic_DNA"/>
</dbReference>
<proteinExistence type="predicted"/>
<sequence length="241" mass="26230">MSNAVPTAPSLSRRIRTAIANATAERDNPWGVPGRITTVAFLVIIALIAVAEPLIALLSILRDGILRVSVIATPGPIELRGAYTGVLEDTGLERTILYGYCDLPGWTLALEAFLIISYMALVFASLILFSQAVAPTSQYWQGDGDPWERIRCRVRYLRWTAFAAVCVYAAFGELIPGLLSPVSEDVSAMSVGSFWKGLPFAILVGVWTLTYFTEALHRLALRTAALAVENADLREETEGLV</sequence>
<accession>A0ABX4MDL0</accession>
<keyword evidence="1" id="KW-0472">Membrane</keyword>
<gene>
    <name evidence="2" type="ORF">BW737_003640</name>
</gene>
<protein>
    <recommendedName>
        <fullName evidence="4">DUF2975 domain-containing protein</fullName>
    </recommendedName>
</protein>
<feature type="transmembrane region" description="Helical" evidence="1">
    <location>
        <begin position="156"/>
        <end position="174"/>
    </location>
</feature>